<comment type="caution">
    <text evidence="1">The sequence shown here is derived from an EMBL/GenBank/DDBJ whole genome shotgun (WGS) entry which is preliminary data.</text>
</comment>
<name>A0ABD0S1Q6_CIRMR</name>
<evidence type="ECO:0000313" key="2">
    <source>
        <dbReference type="Proteomes" id="UP001529510"/>
    </source>
</evidence>
<organism evidence="1 2">
    <name type="scientific">Cirrhinus mrigala</name>
    <name type="common">Mrigala</name>
    <dbReference type="NCBI Taxonomy" id="683832"/>
    <lineage>
        <taxon>Eukaryota</taxon>
        <taxon>Metazoa</taxon>
        <taxon>Chordata</taxon>
        <taxon>Craniata</taxon>
        <taxon>Vertebrata</taxon>
        <taxon>Euteleostomi</taxon>
        <taxon>Actinopterygii</taxon>
        <taxon>Neopterygii</taxon>
        <taxon>Teleostei</taxon>
        <taxon>Ostariophysi</taxon>
        <taxon>Cypriniformes</taxon>
        <taxon>Cyprinidae</taxon>
        <taxon>Labeoninae</taxon>
        <taxon>Labeonini</taxon>
        <taxon>Cirrhinus</taxon>
    </lineage>
</organism>
<dbReference type="Proteomes" id="UP001529510">
    <property type="component" value="Unassembled WGS sequence"/>
</dbReference>
<sequence length="65" mass="7437">RSSDDDLDRLWLFMITGCCLNSRRQTDLVSYGQSKNDDVALVIFQPKPTRIASCRSFGEYFISSL</sequence>
<keyword evidence="2" id="KW-1185">Reference proteome</keyword>
<feature type="non-terminal residue" evidence="1">
    <location>
        <position position="65"/>
    </location>
</feature>
<protein>
    <submittedName>
        <fullName evidence="1">Uncharacterized protein</fullName>
    </submittedName>
</protein>
<evidence type="ECO:0000313" key="1">
    <source>
        <dbReference type="EMBL" id="KAL0204325.1"/>
    </source>
</evidence>
<accession>A0ABD0S1Q6</accession>
<reference evidence="1 2" key="1">
    <citation type="submission" date="2024-05" db="EMBL/GenBank/DDBJ databases">
        <title>Genome sequencing and assembly of Indian major carp, Cirrhinus mrigala (Hamilton, 1822).</title>
        <authorList>
            <person name="Mohindra V."/>
            <person name="Chowdhury L.M."/>
            <person name="Lal K."/>
            <person name="Jena J.K."/>
        </authorList>
    </citation>
    <scope>NUCLEOTIDE SEQUENCE [LARGE SCALE GENOMIC DNA]</scope>
    <source>
        <strain evidence="1">CM1030</strain>
        <tissue evidence="1">Blood</tissue>
    </source>
</reference>
<dbReference type="AlphaFoldDB" id="A0ABD0S1Q6"/>
<feature type="non-terminal residue" evidence="1">
    <location>
        <position position="1"/>
    </location>
</feature>
<proteinExistence type="predicted"/>
<dbReference type="EMBL" id="JAMKFB020000001">
    <property type="protein sequence ID" value="KAL0204325.1"/>
    <property type="molecule type" value="Genomic_DNA"/>
</dbReference>
<gene>
    <name evidence="1" type="ORF">M9458_002343</name>
</gene>